<proteinExistence type="predicted"/>
<sequence length="1156" mass="124019">MAESSISVAGRKFPSAVRIRPFSPKEASQLAPTDDYQPFLGDGGLSGSPSKPLLPSASPSPASSSGSGAPSLRTRFLRSIVKPMDKQVLVFDPPDNNPLSRLYNQNNFSHGSKRSKDVRYAFDRVFDDNSSQQDVFEETSKPLIDGILNGYNASVFAYGATGCGKTHTISGSPEDPGLIFLTMKELYQRIEDAKDDSEVQVRLSYLEIYNETIRDLLSAEPTPAGQGLALREDSANKISVVGITEHIPPTPESVLDMLQEGNKRRTMSPTEANAVSSRSHAVLQINVMQRPRTAGTVEEMTSASLNIIDLAGSERASATRNNGARMKEGANINKSLLALGNCINALCQSGGQRKHVPYRNSKLTRLLKFSLGGNCKTVMIVCVSPSSSHYEETHNALKYANQAKNIRTKVSRNTMNVDRHVAQYVQAIHDLKEEVQELKAKLSEKGSLQTAAEKRRKTEISKEVEEAKKRMRDSTENVKKLVGDKSGLEAQVAAAEARLRPLRSRLQEVDNELASHDKLGEPKPSDLESEREILSRLIERDESLRNDPATQAGIRSLNNSLQMQRGIIVAASHNQKFDVDAAESVRSLGSSFLAEVEAAKATSRYDALLEAFASSSNNVRDLVTIAARCTVALKEAAGELDYRAKHASKQVLGSDEVVEQHMIDSSEALTTLATQLRSISHANDEVFIALAGKATMSPSATLLVASGRVRTGSTALRKPRNSLSSQPVALVTSRSSVGVGPPLRRPARRASLSTGPGRSVPSASHSPAMTLQPGSIPPPKMHIASSPRKPTRRQSVGGRRTSAVSLNAKTTRLVSVPTSTLKPSGVEKTKKAFRWADEAGEGEIDDKGAPHRRISTVRASFSARDSSDADESSLEQIQVRVNGVGSRQGAATQCRPFSDIDADASSGTEWEDWENQRSTHGAGSVQPSSTLSGSLSSEIPASQTVDAPAAKPKRVGIFDRNFLAKRVAANASSLGVLTEDDGAGDTTVSNDLSGSGDSSALKRVNSASPRTPFGELVSNHLETADASPRSSSPLERASPYKRRPSPPLSSVGPVRRKARSSLLASSSTTSIIPARPTVPPTPRVISGPPGNTAARLASSPRRLARRISSVSSSESKGNLGLVSSTFTRSITPTIRAVPSVGETSIDNRAPVRNTWR</sequence>
<protein>
    <submittedName>
        <fullName evidence="1">Kinesin-domain-containing protein</fullName>
    </submittedName>
</protein>
<gene>
    <name evidence="1" type="ORF">IE53DRAFT_183255</name>
</gene>
<evidence type="ECO:0000313" key="1">
    <source>
        <dbReference type="EMBL" id="PWN48676.1"/>
    </source>
</evidence>
<dbReference type="Proteomes" id="UP000245626">
    <property type="component" value="Unassembled WGS sequence"/>
</dbReference>
<reference evidence="1 2" key="1">
    <citation type="journal article" date="2018" name="Mol. Biol. Evol.">
        <title>Broad Genomic Sampling Reveals a Smut Pathogenic Ancestry of the Fungal Clade Ustilaginomycotina.</title>
        <authorList>
            <person name="Kijpornyongpan T."/>
            <person name="Mondo S.J."/>
            <person name="Barry K."/>
            <person name="Sandor L."/>
            <person name="Lee J."/>
            <person name="Lipzen A."/>
            <person name="Pangilinan J."/>
            <person name="LaButti K."/>
            <person name="Hainaut M."/>
            <person name="Henrissat B."/>
            <person name="Grigoriev I.V."/>
            <person name="Spatafora J.W."/>
            <person name="Aime M.C."/>
        </authorList>
    </citation>
    <scope>NUCLEOTIDE SEQUENCE [LARGE SCALE GENOMIC DNA]</scope>
    <source>
        <strain evidence="1 2">SA 807</strain>
    </source>
</reference>
<accession>A0ACD0NS86</accession>
<dbReference type="EMBL" id="KZ820159">
    <property type="protein sequence ID" value="PWN48676.1"/>
    <property type="molecule type" value="Genomic_DNA"/>
</dbReference>
<name>A0ACD0NS86_9BASI</name>
<evidence type="ECO:0000313" key="2">
    <source>
        <dbReference type="Proteomes" id="UP000245626"/>
    </source>
</evidence>
<organism evidence="1 2">
    <name type="scientific">Violaceomyces palustris</name>
    <dbReference type="NCBI Taxonomy" id="1673888"/>
    <lineage>
        <taxon>Eukaryota</taxon>
        <taxon>Fungi</taxon>
        <taxon>Dikarya</taxon>
        <taxon>Basidiomycota</taxon>
        <taxon>Ustilaginomycotina</taxon>
        <taxon>Ustilaginomycetes</taxon>
        <taxon>Violaceomycetales</taxon>
        <taxon>Violaceomycetaceae</taxon>
        <taxon>Violaceomyces</taxon>
    </lineage>
</organism>
<keyword evidence="2" id="KW-1185">Reference proteome</keyword>